<dbReference type="EC" id="3.1.-.-" evidence="7"/>
<name>A0A410P4G6_VELA1</name>
<keyword evidence="2 7" id="KW-0540">Nuclease</keyword>
<evidence type="ECO:0000256" key="5">
    <source>
        <dbReference type="ARBA" id="ARBA00022801"/>
    </source>
</evidence>
<dbReference type="KEGG" id="vai:BU251_04680"/>
<keyword evidence="7" id="KW-0690">Ribosome biogenesis</keyword>
<comment type="cofactor">
    <cofactor evidence="7">
        <name>Zn(2+)</name>
        <dbReference type="ChEBI" id="CHEBI:29105"/>
    </cofactor>
    <text evidence="7">Binds 1 zinc ion.</text>
</comment>
<evidence type="ECO:0000256" key="7">
    <source>
        <dbReference type="HAMAP-Rule" id="MF_00009"/>
    </source>
</evidence>
<organism evidence="8 9">
    <name type="scientific">Velamenicoccus archaeovorus</name>
    <dbReference type="NCBI Taxonomy" id="1930593"/>
    <lineage>
        <taxon>Bacteria</taxon>
        <taxon>Pseudomonadati</taxon>
        <taxon>Candidatus Omnitrophota</taxon>
        <taxon>Candidatus Velamenicoccus</taxon>
    </lineage>
</organism>
<gene>
    <name evidence="7" type="primary">ybeY</name>
    <name evidence="8" type="ORF">BU251_04680</name>
</gene>
<dbReference type="EMBL" id="CP019384">
    <property type="protein sequence ID" value="QAT17079.1"/>
    <property type="molecule type" value="Genomic_DNA"/>
</dbReference>
<dbReference type="PANTHER" id="PTHR46986:SF1">
    <property type="entry name" value="ENDORIBONUCLEASE YBEY, CHLOROPLASTIC"/>
    <property type="match status" value="1"/>
</dbReference>
<dbReference type="GO" id="GO:0005737">
    <property type="term" value="C:cytoplasm"/>
    <property type="evidence" value="ECO:0007669"/>
    <property type="project" value="UniProtKB-SubCell"/>
</dbReference>
<dbReference type="Pfam" id="PF02130">
    <property type="entry name" value="YbeY"/>
    <property type="match status" value="1"/>
</dbReference>
<comment type="subcellular location">
    <subcellularLocation>
        <location evidence="7">Cytoplasm</location>
    </subcellularLocation>
</comment>
<keyword evidence="9" id="KW-1185">Reference proteome</keyword>
<evidence type="ECO:0000313" key="9">
    <source>
        <dbReference type="Proteomes" id="UP000287243"/>
    </source>
</evidence>
<dbReference type="GO" id="GO:0004521">
    <property type="term" value="F:RNA endonuclease activity"/>
    <property type="evidence" value="ECO:0007669"/>
    <property type="project" value="UniProtKB-UniRule"/>
</dbReference>
<dbReference type="HAMAP" id="MF_00009">
    <property type="entry name" value="Endoribonucl_YbeY"/>
    <property type="match status" value="1"/>
</dbReference>
<keyword evidence="7" id="KW-0698">rRNA processing</keyword>
<dbReference type="Gene3D" id="3.40.390.30">
    <property type="entry name" value="Metalloproteases ('zincins'), catalytic domain"/>
    <property type="match status" value="1"/>
</dbReference>
<evidence type="ECO:0000313" key="8">
    <source>
        <dbReference type="EMBL" id="QAT17079.1"/>
    </source>
</evidence>
<evidence type="ECO:0000256" key="4">
    <source>
        <dbReference type="ARBA" id="ARBA00022759"/>
    </source>
</evidence>
<proteinExistence type="inferred from homology"/>
<keyword evidence="4 7" id="KW-0255">Endonuclease</keyword>
<comment type="function">
    <text evidence="7">Single strand-specific metallo-endoribonuclease involved in late-stage 70S ribosome quality control and in maturation of the 3' terminus of the 16S rRNA.</text>
</comment>
<feature type="binding site" evidence="7">
    <location>
        <position position="101"/>
    </location>
    <ligand>
        <name>Zn(2+)</name>
        <dbReference type="ChEBI" id="CHEBI:29105"/>
        <note>catalytic</note>
    </ligand>
</feature>
<dbReference type="InterPro" id="IPR020549">
    <property type="entry name" value="YbeY_CS"/>
</dbReference>
<dbReference type="NCBIfam" id="TIGR00043">
    <property type="entry name" value="rRNA maturation RNase YbeY"/>
    <property type="match status" value="1"/>
</dbReference>
<dbReference type="GO" id="GO:0006364">
    <property type="term" value="P:rRNA processing"/>
    <property type="evidence" value="ECO:0007669"/>
    <property type="project" value="UniProtKB-UniRule"/>
</dbReference>
<dbReference type="GO" id="GO:0004222">
    <property type="term" value="F:metalloendopeptidase activity"/>
    <property type="evidence" value="ECO:0007669"/>
    <property type="project" value="InterPro"/>
</dbReference>
<dbReference type="PANTHER" id="PTHR46986">
    <property type="entry name" value="ENDORIBONUCLEASE YBEY, CHLOROPLASTIC"/>
    <property type="match status" value="1"/>
</dbReference>
<keyword evidence="6 7" id="KW-0862">Zinc</keyword>
<accession>A0A410P4G6</accession>
<feature type="binding site" evidence="7">
    <location>
        <position position="97"/>
    </location>
    <ligand>
        <name>Zn(2+)</name>
        <dbReference type="ChEBI" id="CHEBI:29105"/>
        <note>catalytic</note>
    </ligand>
</feature>
<keyword evidence="5 7" id="KW-0378">Hydrolase</keyword>
<evidence type="ECO:0000256" key="6">
    <source>
        <dbReference type="ARBA" id="ARBA00022833"/>
    </source>
</evidence>
<dbReference type="GO" id="GO:0008270">
    <property type="term" value="F:zinc ion binding"/>
    <property type="evidence" value="ECO:0007669"/>
    <property type="project" value="UniProtKB-UniRule"/>
</dbReference>
<protein>
    <recommendedName>
        <fullName evidence="7">Endoribonuclease YbeY</fullName>
        <ecNumber evidence="7">3.1.-.-</ecNumber>
    </recommendedName>
</protein>
<dbReference type="Proteomes" id="UP000287243">
    <property type="component" value="Chromosome"/>
</dbReference>
<dbReference type="AlphaFoldDB" id="A0A410P4G6"/>
<reference evidence="8 9" key="1">
    <citation type="submission" date="2017-01" db="EMBL/GenBank/DDBJ databases">
        <title>First insights into the biology of 'candidatus Vampirococcus archaeovorus'.</title>
        <authorList>
            <person name="Kizina J."/>
            <person name="Jordan S."/>
            <person name="Stueber K."/>
            <person name="Reinhardt R."/>
            <person name="Harder J."/>
        </authorList>
    </citation>
    <scope>NUCLEOTIDE SEQUENCE [LARGE SCALE GENOMIC DNA]</scope>
    <source>
        <strain evidence="8 9">LiM</strain>
    </source>
</reference>
<dbReference type="SUPFAM" id="SSF55486">
    <property type="entry name" value="Metalloproteases ('zincins'), catalytic domain"/>
    <property type="match status" value="1"/>
</dbReference>
<dbReference type="InterPro" id="IPR023091">
    <property type="entry name" value="MetalPrtase_cat_dom_sf_prd"/>
</dbReference>
<dbReference type="InterPro" id="IPR002036">
    <property type="entry name" value="YbeY"/>
</dbReference>
<evidence type="ECO:0000256" key="1">
    <source>
        <dbReference type="ARBA" id="ARBA00010875"/>
    </source>
</evidence>
<keyword evidence="7" id="KW-0963">Cytoplasm</keyword>
<comment type="similarity">
    <text evidence="1 7">Belongs to the endoribonuclease YbeY family.</text>
</comment>
<feature type="binding site" evidence="7">
    <location>
        <position position="107"/>
    </location>
    <ligand>
        <name>Zn(2+)</name>
        <dbReference type="ChEBI" id="CHEBI:29105"/>
        <note>catalytic</note>
    </ligand>
</feature>
<dbReference type="PROSITE" id="PS01306">
    <property type="entry name" value="UPF0054"/>
    <property type="match status" value="1"/>
</dbReference>
<keyword evidence="3 7" id="KW-0479">Metal-binding</keyword>
<evidence type="ECO:0000256" key="3">
    <source>
        <dbReference type="ARBA" id="ARBA00022723"/>
    </source>
</evidence>
<evidence type="ECO:0000256" key="2">
    <source>
        <dbReference type="ARBA" id="ARBA00022722"/>
    </source>
</evidence>
<sequence>MPPDGTIRRVVGRVLAAEGVRNAHLSIQFVDDGFIEKLNRLFKGASRPTDVLSFDLSGQGTADFVFADVVVSVQTAHRTAARLDINPAQEILRYVIHGLLHLLGYDDLTPRTRRKMWRRQEELVRGLSSQR</sequence>